<dbReference type="EMBL" id="FOWE01000006">
    <property type="protein sequence ID" value="SFO33040.1"/>
    <property type="molecule type" value="Genomic_DNA"/>
</dbReference>
<dbReference type="RefSeq" id="WP_075014042.1">
    <property type="nucleotide sequence ID" value="NZ_FOWE01000006.1"/>
</dbReference>
<dbReference type="AlphaFoldDB" id="A0A1I5GAL8"/>
<organism evidence="1 2">
    <name type="scientific">Geodermatophilus obscurus</name>
    <dbReference type="NCBI Taxonomy" id="1861"/>
    <lineage>
        <taxon>Bacteria</taxon>
        <taxon>Bacillati</taxon>
        <taxon>Actinomycetota</taxon>
        <taxon>Actinomycetes</taxon>
        <taxon>Geodermatophilales</taxon>
        <taxon>Geodermatophilaceae</taxon>
        <taxon>Geodermatophilus</taxon>
    </lineage>
</organism>
<accession>A0A1I5GAL8</accession>
<evidence type="ECO:0000313" key="2">
    <source>
        <dbReference type="Proteomes" id="UP000183642"/>
    </source>
</evidence>
<gene>
    <name evidence="1" type="ORF">SAMN05660359_02712</name>
</gene>
<proteinExistence type="predicted"/>
<dbReference type="Proteomes" id="UP000183642">
    <property type="component" value="Unassembled WGS sequence"/>
</dbReference>
<sequence length="80" mass="7935">MQIDKAQILQLLQSQGQDDKAQQADQELPGQVDTDQHAGILQKLGLDPMDLVKMLGGGGGGGGGGQGGGIGGAIGGILGR</sequence>
<evidence type="ECO:0000313" key="1">
    <source>
        <dbReference type="EMBL" id="SFO33040.1"/>
    </source>
</evidence>
<name>A0A1I5GAL8_9ACTN</name>
<keyword evidence="2" id="KW-1185">Reference proteome</keyword>
<protein>
    <submittedName>
        <fullName evidence="1">Uncharacterized protein</fullName>
    </submittedName>
</protein>
<reference evidence="2" key="1">
    <citation type="submission" date="2016-10" db="EMBL/GenBank/DDBJ databases">
        <authorList>
            <person name="Varghese N."/>
            <person name="Submissions S."/>
        </authorList>
    </citation>
    <scope>NUCLEOTIDE SEQUENCE [LARGE SCALE GENOMIC DNA]</scope>
    <source>
        <strain evidence="2">DSM 43161</strain>
    </source>
</reference>